<proteinExistence type="predicted"/>
<reference evidence="2" key="1">
    <citation type="submission" date="2020-02" db="EMBL/GenBank/DDBJ databases">
        <authorList>
            <person name="Meier V. D."/>
        </authorList>
    </citation>
    <scope>NUCLEOTIDE SEQUENCE</scope>
    <source>
        <strain evidence="2">AVDCRST_MAG88</strain>
    </source>
</reference>
<dbReference type="Pfam" id="PF00561">
    <property type="entry name" value="Abhydrolase_1"/>
    <property type="match status" value="1"/>
</dbReference>
<dbReference type="PANTHER" id="PTHR43798">
    <property type="entry name" value="MONOACYLGLYCEROL LIPASE"/>
    <property type="match status" value="1"/>
</dbReference>
<name>A0A6J4UAC8_9BACT</name>
<dbReference type="GO" id="GO:0016787">
    <property type="term" value="F:hydrolase activity"/>
    <property type="evidence" value="ECO:0007669"/>
    <property type="project" value="UniProtKB-KW"/>
</dbReference>
<dbReference type="InterPro" id="IPR000073">
    <property type="entry name" value="AB_hydrolase_1"/>
</dbReference>
<organism evidence="2">
    <name type="scientific">uncultured Thermomicrobiales bacterium</name>
    <dbReference type="NCBI Taxonomy" id="1645740"/>
    <lineage>
        <taxon>Bacteria</taxon>
        <taxon>Pseudomonadati</taxon>
        <taxon>Thermomicrobiota</taxon>
        <taxon>Thermomicrobia</taxon>
        <taxon>Thermomicrobiales</taxon>
        <taxon>environmental samples</taxon>
    </lineage>
</organism>
<protein>
    <submittedName>
        <fullName evidence="2">Hydrolase, alpha/beta fold family</fullName>
    </submittedName>
</protein>
<keyword evidence="2" id="KW-0378">Hydrolase</keyword>
<feature type="domain" description="AB hydrolase-1" evidence="1">
    <location>
        <begin position="34"/>
        <end position="280"/>
    </location>
</feature>
<dbReference type="GO" id="GO:0016020">
    <property type="term" value="C:membrane"/>
    <property type="evidence" value="ECO:0007669"/>
    <property type="project" value="TreeGrafter"/>
</dbReference>
<dbReference type="InterPro" id="IPR050266">
    <property type="entry name" value="AB_hydrolase_sf"/>
</dbReference>
<dbReference type="InterPro" id="IPR029058">
    <property type="entry name" value="AB_hydrolase_fold"/>
</dbReference>
<evidence type="ECO:0000259" key="1">
    <source>
        <dbReference type="Pfam" id="PF00561"/>
    </source>
</evidence>
<dbReference type="Gene3D" id="3.40.50.1820">
    <property type="entry name" value="alpha/beta hydrolase"/>
    <property type="match status" value="1"/>
</dbReference>
<dbReference type="PRINTS" id="PR00111">
    <property type="entry name" value="ABHYDROLASE"/>
</dbReference>
<dbReference type="EMBL" id="CADCWM010000099">
    <property type="protein sequence ID" value="CAA9544648.1"/>
    <property type="molecule type" value="Genomic_DNA"/>
</dbReference>
<accession>A0A6J4UAC8</accession>
<dbReference type="AlphaFoldDB" id="A0A6J4UAC8"/>
<gene>
    <name evidence="2" type="ORF">AVDCRST_MAG88-301</name>
</gene>
<sequence>MSGAASLPGITSETIDTPRLRTHLLAGGDEGGTPVLFVHGNVSSSRFWEETIAALPTGYRGLAPDLRGFGDSQDRPVDATRGTRDFADDLRALVETMGLTSGGGKIHLVGWSTGGGIIMQMAIDHPNDVASLTLVNPVSPYGYGGTKGTDGTPCWPDYAGSGGGTANPEFVRRLAEGDRGTESDTSPRNVMNAFYWKPPFRPDPEREELYVSSMLSTVTGSTNYPGDMISSGHWPHVAPGTEGILNALAPRFCNLSAFAQIDPRPPVLWVRGADDQIVADAALFDLAVLGQLGAVPGWPGPEAHPPQPMIAQTRAVLDAYAAAGGRYREEAIPDCGHTPHVERADRFREILFGFLHEQSGG</sequence>
<dbReference type="PANTHER" id="PTHR43798:SF33">
    <property type="entry name" value="HYDROLASE, PUTATIVE (AFU_ORTHOLOGUE AFUA_2G14860)-RELATED"/>
    <property type="match status" value="1"/>
</dbReference>
<dbReference type="SUPFAM" id="SSF53474">
    <property type="entry name" value="alpha/beta-Hydrolases"/>
    <property type="match status" value="1"/>
</dbReference>
<evidence type="ECO:0000313" key="2">
    <source>
        <dbReference type="EMBL" id="CAA9544648.1"/>
    </source>
</evidence>